<dbReference type="InterPro" id="IPR009057">
    <property type="entry name" value="Homeodomain-like_sf"/>
</dbReference>
<accession>A0A9D1K680</accession>
<dbReference type="GO" id="GO:0043565">
    <property type="term" value="F:sequence-specific DNA binding"/>
    <property type="evidence" value="ECO:0007669"/>
    <property type="project" value="InterPro"/>
</dbReference>
<reference evidence="7" key="2">
    <citation type="journal article" date="2021" name="PeerJ">
        <title>Extensive microbial diversity within the chicken gut microbiome revealed by metagenomics and culture.</title>
        <authorList>
            <person name="Gilroy R."/>
            <person name="Ravi A."/>
            <person name="Getino M."/>
            <person name="Pursley I."/>
            <person name="Horton D.L."/>
            <person name="Alikhan N.F."/>
            <person name="Baker D."/>
            <person name="Gharbi K."/>
            <person name="Hall N."/>
            <person name="Watson M."/>
            <person name="Adriaenssens E.M."/>
            <person name="Foster-Nyarko E."/>
            <person name="Jarju S."/>
            <person name="Secka A."/>
            <person name="Antonio M."/>
            <person name="Oren A."/>
            <person name="Chaudhuri R.R."/>
            <person name="La Ragione R."/>
            <person name="Hildebrand F."/>
            <person name="Pallen M.J."/>
        </authorList>
    </citation>
    <scope>NUCLEOTIDE SEQUENCE</scope>
    <source>
        <strain evidence="7">13766</strain>
    </source>
</reference>
<comment type="caution">
    <text evidence="7">The sequence shown here is derived from an EMBL/GenBank/DDBJ whole genome shotgun (WGS) entry which is preliminary data.</text>
</comment>
<dbReference type="EMBL" id="DVJN01000026">
    <property type="protein sequence ID" value="HIS91633.1"/>
    <property type="molecule type" value="Genomic_DNA"/>
</dbReference>
<keyword evidence="4" id="KW-0175">Coiled coil</keyword>
<dbReference type="GO" id="GO:0003700">
    <property type="term" value="F:DNA-binding transcription factor activity"/>
    <property type="evidence" value="ECO:0007669"/>
    <property type="project" value="InterPro"/>
</dbReference>
<feature type="domain" description="HTH araC/xylS-type" evidence="6">
    <location>
        <begin position="583"/>
        <end position="682"/>
    </location>
</feature>
<keyword evidence="1" id="KW-0805">Transcription regulation</keyword>
<sequence length="689" mass="77142">MRMFKSKGMMARFLLSYLCVLTPMLILSLWMVNTMRAGRVAQLRSQVSMRVENALARLDEQVEQYRESAIVLANEPEFLRYKMLESEQNAREGIVRLREVLGYHPELWEIFLVYDAQRVYSNRGMSSADTFFADTLKLDEDLAERTRAAVRQDESCVLRLNRMGAEALYLYHFPVRIYSNNVVVSVNFLLNESNLLHAVATTVADPTARILLAPRSTEAETGGMEIPPGYASVSGTGGYYFLTVAYDESTLMAGDAQRWTVWYLAIAVLMLMLVLLSYHLSRRHYKPIARLVHRAQSASPGGSGIAAENEYAYIDEMILQMARESDRLNQQLAAERRVIRRQSAALIFNGLVRDAREIRSRLDLSGARLDSDTFAVFAVSAGSPETLAAIRERAADCLQCEADTPASDVLLILSGLRGEDAQGAQRMAYVQWLAGGENIRAGVSGVKEDLEQISQARLEALSAWSQAREGAPEIARDMRLEKAAQLAEAFSQSLARRDGECAIALLRQLRAEYCGAQNDENIRRILVSIALQLQNACQEEAEETENLSSLMEKVAAHGDNAWQTLEQVVRGVCARDDRSDIVAEALAYIRQEFASSDLSLDAVAEHCGVSSAYMSRLFKRRMGTGYIDYVTQLRMAEAKNLLRGTTLPVAEIATRVGYINASSFRKKFKMITGRSLSEYRQDNREDEQL</sequence>
<feature type="transmembrane region" description="Helical" evidence="5">
    <location>
        <begin position="259"/>
        <end position="280"/>
    </location>
</feature>
<protein>
    <submittedName>
        <fullName evidence="7">Helix-turn-helix transcriptional regulator</fullName>
    </submittedName>
</protein>
<dbReference type="PANTHER" id="PTHR43280:SF28">
    <property type="entry name" value="HTH-TYPE TRANSCRIPTIONAL ACTIVATOR RHAS"/>
    <property type="match status" value="1"/>
</dbReference>
<dbReference type="PANTHER" id="PTHR43280">
    <property type="entry name" value="ARAC-FAMILY TRANSCRIPTIONAL REGULATOR"/>
    <property type="match status" value="1"/>
</dbReference>
<keyword evidence="5" id="KW-0812">Transmembrane</keyword>
<evidence type="ECO:0000256" key="5">
    <source>
        <dbReference type="SAM" id="Phobius"/>
    </source>
</evidence>
<name>A0A9D1K680_9FIRM</name>
<evidence type="ECO:0000256" key="4">
    <source>
        <dbReference type="SAM" id="Coils"/>
    </source>
</evidence>
<dbReference type="InterPro" id="IPR018062">
    <property type="entry name" value="HTH_AraC-typ_CS"/>
</dbReference>
<evidence type="ECO:0000256" key="2">
    <source>
        <dbReference type="ARBA" id="ARBA00023125"/>
    </source>
</evidence>
<dbReference type="Proteomes" id="UP000824140">
    <property type="component" value="Unassembled WGS sequence"/>
</dbReference>
<evidence type="ECO:0000256" key="3">
    <source>
        <dbReference type="ARBA" id="ARBA00023163"/>
    </source>
</evidence>
<dbReference type="PROSITE" id="PS00041">
    <property type="entry name" value="HTH_ARAC_FAMILY_1"/>
    <property type="match status" value="1"/>
</dbReference>
<keyword evidence="5" id="KW-0472">Membrane</keyword>
<dbReference type="Gene3D" id="1.10.10.60">
    <property type="entry name" value="Homeodomain-like"/>
    <property type="match status" value="2"/>
</dbReference>
<dbReference type="Pfam" id="PF12833">
    <property type="entry name" value="HTH_18"/>
    <property type="match status" value="1"/>
</dbReference>
<organism evidence="7 8">
    <name type="scientific">Candidatus Alectryocaccomicrobium excrementavium</name>
    <dbReference type="NCBI Taxonomy" id="2840668"/>
    <lineage>
        <taxon>Bacteria</taxon>
        <taxon>Bacillati</taxon>
        <taxon>Bacillota</taxon>
        <taxon>Clostridia</taxon>
        <taxon>Candidatus Alectryocaccomicrobium</taxon>
    </lineage>
</organism>
<evidence type="ECO:0000313" key="8">
    <source>
        <dbReference type="Proteomes" id="UP000824140"/>
    </source>
</evidence>
<keyword evidence="5" id="KW-1133">Transmembrane helix</keyword>
<dbReference type="SUPFAM" id="SSF46689">
    <property type="entry name" value="Homeodomain-like"/>
    <property type="match status" value="2"/>
</dbReference>
<evidence type="ECO:0000313" key="7">
    <source>
        <dbReference type="EMBL" id="HIS91633.1"/>
    </source>
</evidence>
<dbReference type="InterPro" id="IPR018060">
    <property type="entry name" value="HTH_AraC"/>
</dbReference>
<keyword evidence="2" id="KW-0238">DNA-binding</keyword>
<evidence type="ECO:0000256" key="1">
    <source>
        <dbReference type="ARBA" id="ARBA00023015"/>
    </source>
</evidence>
<dbReference type="PROSITE" id="PS01124">
    <property type="entry name" value="HTH_ARAC_FAMILY_2"/>
    <property type="match status" value="1"/>
</dbReference>
<dbReference type="SMART" id="SM00342">
    <property type="entry name" value="HTH_ARAC"/>
    <property type="match status" value="1"/>
</dbReference>
<keyword evidence="3" id="KW-0804">Transcription</keyword>
<feature type="coiled-coil region" evidence="4">
    <location>
        <begin position="48"/>
        <end position="75"/>
    </location>
</feature>
<reference evidence="7" key="1">
    <citation type="submission" date="2020-10" db="EMBL/GenBank/DDBJ databases">
        <authorList>
            <person name="Gilroy R."/>
        </authorList>
    </citation>
    <scope>NUCLEOTIDE SEQUENCE</scope>
    <source>
        <strain evidence="7">13766</strain>
    </source>
</reference>
<evidence type="ECO:0000259" key="6">
    <source>
        <dbReference type="PROSITE" id="PS01124"/>
    </source>
</evidence>
<dbReference type="AlphaFoldDB" id="A0A9D1K680"/>
<proteinExistence type="predicted"/>
<gene>
    <name evidence="7" type="ORF">IAA84_01305</name>
</gene>